<evidence type="ECO:0000313" key="2">
    <source>
        <dbReference type="Proteomes" id="UP000465667"/>
    </source>
</evidence>
<name>A0A6C0UU59_HALVO</name>
<sequence length="152" mass="17476">MSQEKISQEDLVPLALLRAMGGNLQGKTRLQKLAFLLDEEKLGDRLDAYHFRKYDYGPFSKGLLEDIEDLEDKGLVDIHRSRTLGGNTRYDYEITDVGETIVSDIFSRGDASIILEDAEDIAVEYGDLPLRELIELVYEKFPEYKENSVYQY</sequence>
<evidence type="ECO:0008006" key="3">
    <source>
        <dbReference type="Google" id="ProtNLM"/>
    </source>
</evidence>
<evidence type="ECO:0000313" key="1">
    <source>
        <dbReference type="EMBL" id="QIB79066.1"/>
    </source>
</evidence>
<organism evidence="1 2">
    <name type="scientific">Haloferax volcanii</name>
    <name type="common">Halobacterium volcanii</name>
    <dbReference type="NCBI Taxonomy" id="2246"/>
    <lineage>
        <taxon>Archaea</taxon>
        <taxon>Methanobacteriati</taxon>
        <taxon>Methanobacteriota</taxon>
        <taxon>Stenosarchaea group</taxon>
        <taxon>Halobacteria</taxon>
        <taxon>Halobacteriales</taxon>
        <taxon>Haloferacaceae</taxon>
        <taxon>Haloferax</taxon>
    </lineage>
</organism>
<gene>
    <name evidence="1" type="ORF">G3A49_13355</name>
</gene>
<dbReference type="EMBL" id="CP048738">
    <property type="protein sequence ID" value="QIB79066.1"/>
    <property type="molecule type" value="Genomic_DNA"/>
</dbReference>
<accession>A0A6C0UU59</accession>
<reference evidence="1 2" key="1">
    <citation type="submission" date="2020-02" db="EMBL/GenBank/DDBJ databases">
        <title>Whole genome sequence of Haloferax alexandrinus pws1.</title>
        <authorList>
            <person name="Verma D.K."/>
            <person name="Gopal K."/>
            <person name="Prasad E.S."/>
        </authorList>
    </citation>
    <scope>NUCLEOTIDE SEQUENCE [LARGE SCALE GENOMIC DNA]</scope>
    <source>
        <strain evidence="2">wsp1</strain>
    </source>
</reference>
<dbReference type="KEGG" id="hale:G3A49_13355"/>
<proteinExistence type="predicted"/>
<dbReference type="AlphaFoldDB" id="A0A6C0UU59"/>
<dbReference type="Proteomes" id="UP000465667">
    <property type="component" value="Chromosome"/>
</dbReference>
<protein>
    <recommendedName>
        <fullName evidence="3">DUF4065 domain-containing protein</fullName>
    </recommendedName>
</protein>
<dbReference type="RefSeq" id="WP_163489339.1">
    <property type="nucleotide sequence ID" value="NZ_CP048738.1"/>
</dbReference>
<dbReference type="GeneID" id="44084414"/>